<protein>
    <submittedName>
        <fullName evidence="1">Uncharacterized protein</fullName>
    </submittedName>
</protein>
<reference evidence="1" key="1">
    <citation type="submission" date="2014-09" db="EMBL/GenBank/DDBJ databases">
        <authorList>
            <person name="Magalhaes I.L.F."/>
            <person name="Oliveira U."/>
            <person name="Santos F.R."/>
            <person name="Vidigal T.H.D.A."/>
            <person name="Brescovit A.D."/>
            <person name="Santos A.J."/>
        </authorList>
    </citation>
    <scope>NUCLEOTIDE SEQUENCE</scope>
    <source>
        <tissue evidence="1">Shoot tissue taken approximately 20 cm above the soil surface</tissue>
    </source>
</reference>
<accession>A0A0A9AWB2</accession>
<reference evidence="1" key="2">
    <citation type="journal article" date="2015" name="Data Brief">
        <title>Shoot transcriptome of the giant reed, Arundo donax.</title>
        <authorList>
            <person name="Barrero R.A."/>
            <person name="Guerrero F.D."/>
            <person name="Moolhuijzen P."/>
            <person name="Goolsby J.A."/>
            <person name="Tidwell J."/>
            <person name="Bellgard S.E."/>
            <person name="Bellgard M.I."/>
        </authorList>
    </citation>
    <scope>NUCLEOTIDE SEQUENCE</scope>
    <source>
        <tissue evidence="1">Shoot tissue taken approximately 20 cm above the soil surface</tissue>
    </source>
</reference>
<evidence type="ECO:0000313" key="1">
    <source>
        <dbReference type="EMBL" id="JAD53185.1"/>
    </source>
</evidence>
<name>A0A0A9AWB2_ARUDO</name>
<sequence>MIPSIVTAAASSSGRDNPLRVGLLPGSLLHSSLLCCYRTHIGGHNVNTLLSSCISFRLPLSFRCR</sequence>
<proteinExistence type="predicted"/>
<dbReference type="EMBL" id="GBRH01244710">
    <property type="protein sequence ID" value="JAD53185.1"/>
    <property type="molecule type" value="Transcribed_RNA"/>
</dbReference>
<organism evidence="1">
    <name type="scientific">Arundo donax</name>
    <name type="common">Giant reed</name>
    <name type="synonym">Donax arundinaceus</name>
    <dbReference type="NCBI Taxonomy" id="35708"/>
    <lineage>
        <taxon>Eukaryota</taxon>
        <taxon>Viridiplantae</taxon>
        <taxon>Streptophyta</taxon>
        <taxon>Embryophyta</taxon>
        <taxon>Tracheophyta</taxon>
        <taxon>Spermatophyta</taxon>
        <taxon>Magnoliopsida</taxon>
        <taxon>Liliopsida</taxon>
        <taxon>Poales</taxon>
        <taxon>Poaceae</taxon>
        <taxon>PACMAD clade</taxon>
        <taxon>Arundinoideae</taxon>
        <taxon>Arundineae</taxon>
        <taxon>Arundo</taxon>
    </lineage>
</organism>
<dbReference type="AlphaFoldDB" id="A0A0A9AWB2"/>